<gene>
    <name evidence="14" type="ORF">TrST_g3074</name>
</gene>
<dbReference type="GO" id="GO:0016485">
    <property type="term" value="P:protein processing"/>
    <property type="evidence" value="ECO:0007669"/>
    <property type="project" value="TreeGrafter"/>
</dbReference>
<feature type="active site" description="Charge relay system" evidence="9 10">
    <location>
        <position position="167"/>
    </location>
</feature>
<dbReference type="OrthoDB" id="194812at2759"/>
<comment type="catalytic activity">
    <reaction evidence="7">
        <text>Hydrolysis of proteins with broad specificity for peptide bonds, and a preference for a large uncharged residue in P1. Hydrolyzes peptide amides.</text>
        <dbReference type="EC" id="3.4.21.62"/>
    </reaction>
</comment>
<protein>
    <recommendedName>
        <fullName evidence="8">subtilisin</fullName>
        <ecNumber evidence="8">3.4.21.62</ecNumber>
    </recommendedName>
</protein>
<dbReference type="PRINTS" id="PR00723">
    <property type="entry name" value="SUBTILISIN"/>
</dbReference>
<evidence type="ECO:0000313" key="14">
    <source>
        <dbReference type="EMBL" id="GMH75751.1"/>
    </source>
</evidence>
<evidence type="ECO:0000313" key="15">
    <source>
        <dbReference type="Proteomes" id="UP001165085"/>
    </source>
</evidence>
<organism evidence="14 15">
    <name type="scientific">Triparma strigata</name>
    <dbReference type="NCBI Taxonomy" id="1606541"/>
    <lineage>
        <taxon>Eukaryota</taxon>
        <taxon>Sar</taxon>
        <taxon>Stramenopiles</taxon>
        <taxon>Ochrophyta</taxon>
        <taxon>Bolidophyceae</taxon>
        <taxon>Parmales</taxon>
        <taxon>Triparmaceae</taxon>
        <taxon>Triparma</taxon>
    </lineage>
</organism>
<dbReference type="InterPro" id="IPR034182">
    <property type="entry name" value="Kexin/furin"/>
</dbReference>
<dbReference type="Gene3D" id="3.40.50.200">
    <property type="entry name" value="Peptidase S8/S53 domain"/>
    <property type="match status" value="2"/>
</dbReference>
<dbReference type="EC" id="3.4.21.62" evidence="8"/>
<reference evidence="15" key="1">
    <citation type="journal article" date="2023" name="Commun. Biol.">
        <title>Genome analysis of Parmales, the sister group of diatoms, reveals the evolutionary specialization of diatoms from phago-mixotrophs to photoautotrophs.</title>
        <authorList>
            <person name="Ban H."/>
            <person name="Sato S."/>
            <person name="Yoshikawa S."/>
            <person name="Yamada K."/>
            <person name="Nakamura Y."/>
            <person name="Ichinomiya M."/>
            <person name="Sato N."/>
            <person name="Blanc-Mathieu R."/>
            <person name="Endo H."/>
            <person name="Kuwata A."/>
            <person name="Ogata H."/>
        </authorList>
    </citation>
    <scope>NUCLEOTIDE SEQUENCE [LARGE SCALE GENOMIC DNA]</scope>
    <source>
        <strain evidence="15">NIES 3701</strain>
    </source>
</reference>
<feature type="signal peptide" evidence="11">
    <location>
        <begin position="1"/>
        <end position="20"/>
    </location>
</feature>
<evidence type="ECO:0000256" key="1">
    <source>
        <dbReference type="ARBA" id="ARBA00005325"/>
    </source>
</evidence>
<dbReference type="Pfam" id="PF01483">
    <property type="entry name" value="P_proprotein"/>
    <property type="match status" value="1"/>
</dbReference>
<name>A0A9W7ASB7_9STRA</name>
<dbReference type="InterPro" id="IPR015500">
    <property type="entry name" value="Peptidase_S8_subtilisin-rel"/>
</dbReference>
<keyword evidence="15" id="KW-1185">Reference proteome</keyword>
<keyword evidence="5 10" id="KW-0720">Serine protease</keyword>
<dbReference type="InterPro" id="IPR036852">
    <property type="entry name" value="Peptidase_S8/S53_dom_sf"/>
</dbReference>
<evidence type="ECO:0000256" key="2">
    <source>
        <dbReference type="ARBA" id="ARBA00022670"/>
    </source>
</evidence>
<dbReference type="CDD" id="cd04059">
    <property type="entry name" value="Peptidases_S8_Protein_convertases_Kexins_Furin-like"/>
    <property type="match status" value="1"/>
</dbReference>
<dbReference type="SUPFAM" id="SSF52743">
    <property type="entry name" value="Subtilisin-like"/>
    <property type="match status" value="1"/>
</dbReference>
<sequence>MLSTPLQPLLLLAALGFVHGDNTICKNTANGARDNEYDPCSMYEGEGVAYCGGYDDADFDANMMCCGCGGGEQIEITPPSYINDPGFKYQEWYLGPSGSNVVAAWDAGYTGKGVQIFIMDDGLDYTHPDFSSKFRQEGSYRDPMPGVCKSYLDASHEHPEEVYADSHGTTCGAIATADDNDQCGVGVAFDATVSATNLFRDGGSVSAAYHAIQRGACNNVNHVSSNSWGIDACTVTSQSERNLGEGTCPFDKASYNKYSPCKYQCDTQDWSRTPTGDCMGWISTYCSASSLHTHLGHADPACSDYLDFFVSCSYQSLSAEMTTALLNGVTYGREGKGIVYVFAAGNEFMQEDDVNYEGWLNSMYTITVGAIAGDNKHSSYSSAGAPVLVSAQGGDSDQRFNFFKTTPVAEGSCSAVSGSYDETYAGVGTSYATPIVSGVVALMLEANPNLGWRDVQDILVNSAVAIDLDNTYAGWAENGEGLRHSNWYGFGKVDALGAVNRAKLYPVAETNVEQTFVAKKRDFSTDLFLPKGLKTVTSITVDEDDAAALLSVQHISVYVTASHNFRGRLQISLTSPSGMTSVLSPGSSENEGMGMDSFQNWKFTTVRNWGERGSQLTGEWVLMIENEVGVEDNGDGELQEWTLVLYGSGSELVKVTEPTECLADDDVNWGNVVNSGQCHKNKQSIADMQWSGAQAKDEVDSDSYFPDCLIGCGDSTMTEFSISGSAVDFIAETMTVEEAKYCPAYLKLRECYYQECPPALFEVENDDAYADDDVVFQTRCGETADPFLADDDDAAVSAPGIYGGDIYVEEGTLVTKILEFFEGDTGLALGGAIATVLLACVAKTCCFTKGSEEAKEPLRKAVELSTGAVTSADGKRYYVHRETNETVWQKPTSK</sequence>
<dbReference type="SUPFAM" id="SSF49785">
    <property type="entry name" value="Galactose-binding domain-like"/>
    <property type="match status" value="1"/>
</dbReference>
<dbReference type="Gene3D" id="2.20.70.10">
    <property type="match status" value="1"/>
</dbReference>
<evidence type="ECO:0000256" key="10">
    <source>
        <dbReference type="PROSITE-ProRule" id="PRU01240"/>
    </source>
</evidence>
<evidence type="ECO:0000256" key="8">
    <source>
        <dbReference type="ARBA" id="ARBA00023619"/>
    </source>
</evidence>
<feature type="domain" description="WW" evidence="12">
    <location>
        <begin position="871"/>
        <end position="893"/>
    </location>
</feature>
<dbReference type="PROSITE" id="PS50020">
    <property type="entry name" value="WW_DOMAIN_2"/>
    <property type="match status" value="1"/>
</dbReference>
<evidence type="ECO:0000256" key="4">
    <source>
        <dbReference type="ARBA" id="ARBA00022801"/>
    </source>
</evidence>
<dbReference type="PANTHER" id="PTHR42884">
    <property type="entry name" value="PROPROTEIN CONVERTASE SUBTILISIN/KEXIN-RELATED"/>
    <property type="match status" value="1"/>
</dbReference>
<evidence type="ECO:0000256" key="7">
    <source>
        <dbReference type="ARBA" id="ARBA00023529"/>
    </source>
</evidence>
<keyword evidence="6" id="KW-0106">Calcium</keyword>
<dbReference type="PROSITE" id="PS51829">
    <property type="entry name" value="P_HOMO_B"/>
    <property type="match status" value="1"/>
</dbReference>
<accession>A0A9W7ASB7</accession>
<evidence type="ECO:0000256" key="5">
    <source>
        <dbReference type="ARBA" id="ARBA00022825"/>
    </source>
</evidence>
<dbReference type="PANTHER" id="PTHR42884:SF14">
    <property type="entry name" value="NEUROENDOCRINE CONVERTASE 1"/>
    <property type="match status" value="1"/>
</dbReference>
<comment type="similarity">
    <text evidence="1">Belongs to the peptidase S8 family. Furin subfamily.</text>
</comment>
<evidence type="ECO:0000256" key="3">
    <source>
        <dbReference type="ARBA" id="ARBA00022729"/>
    </source>
</evidence>
<evidence type="ECO:0000256" key="11">
    <source>
        <dbReference type="SAM" id="SignalP"/>
    </source>
</evidence>
<evidence type="ECO:0000256" key="6">
    <source>
        <dbReference type="ARBA" id="ARBA00022837"/>
    </source>
</evidence>
<dbReference type="InterPro" id="IPR023827">
    <property type="entry name" value="Peptidase_S8_Asp-AS"/>
</dbReference>
<dbReference type="GO" id="GO:0000139">
    <property type="term" value="C:Golgi membrane"/>
    <property type="evidence" value="ECO:0007669"/>
    <property type="project" value="TreeGrafter"/>
</dbReference>
<dbReference type="InterPro" id="IPR002884">
    <property type="entry name" value="P_dom"/>
</dbReference>
<evidence type="ECO:0000256" key="9">
    <source>
        <dbReference type="PIRSR" id="PIRSR615500-1"/>
    </source>
</evidence>
<dbReference type="GO" id="GO:0005802">
    <property type="term" value="C:trans-Golgi network"/>
    <property type="evidence" value="ECO:0007669"/>
    <property type="project" value="TreeGrafter"/>
</dbReference>
<dbReference type="Proteomes" id="UP001165085">
    <property type="component" value="Unassembled WGS sequence"/>
</dbReference>
<comment type="caution">
    <text evidence="14">The sequence shown here is derived from an EMBL/GenBank/DDBJ whole genome shotgun (WGS) entry which is preliminary data.</text>
</comment>
<dbReference type="CDD" id="cd00201">
    <property type="entry name" value="WW"/>
    <property type="match status" value="1"/>
</dbReference>
<dbReference type="PROSITE" id="PS51892">
    <property type="entry name" value="SUBTILASE"/>
    <property type="match status" value="1"/>
</dbReference>
<feature type="chain" id="PRO_5040819425" description="subtilisin" evidence="11">
    <location>
        <begin position="21"/>
        <end position="894"/>
    </location>
</feature>
<dbReference type="AlphaFoldDB" id="A0A9W7ASB7"/>
<keyword evidence="4 10" id="KW-0378">Hydrolase</keyword>
<keyword evidence="3 11" id="KW-0732">Signal</keyword>
<feature type="active site" description="Charge relay system" evidence="9 10">
    <location>
        <position position="430"/>
    </location>
</feature>
<dbReference type="PROSITE" id="PS00138">
    <property type="entry name" value="SUBTILASE_SER"/>
    <property type="match status" value="1"/>
</dbReference>
<evidence type="ECO:0000259" key="13">
    <source>
        <dbReference type="PROSITE" id="PS51829"/>
    </source>
</evidence>
<dbReference type="Pfam" id="PF00082">
    <property type="entry name" value="Peptidase_S8"/>
    <property type="match status" value="1"/>
</dbReference>
<feature type="active site" description="Charge relay system" evidence="9 10">
    <location>
        <position position="120"/>
    </location>
</feature>
<proteinExistence type="inferred from homology"/>
<evidence type="ECO:0000259" key="12">
    <source>
        <dbReference type="PROSITE" id="PS50020"/>
    </source>
</evidence>
<dbReference type="EMBL" id="BRXY01000192">
    <property type="protein sequence ID" value="GMH75751.1"/>
    <property type="molecule type" value="Genomic_DNA"/>
</dbReference>
<dbReference type="GO" id="GO:0004252">
    <property type="term" value="F:serine-type endopeptidase activity"/>
    <property type="evidence" value="ECO:0007669"/>
    <property type="project" value="UniProtKB-UniRule"/>
</dbReference>
<dbReference type="InterPro" id="IPR023828">
    <property type="entry name" value="Peptidase_S8_Ser-AS"/>
</dbReference>
<dbReference type="PROSITE" id="PS00136">
    <property type="entry name" value="SUBTILASE_ASP"/>
    <property type="match status" value="1"/>
</dbReference>
<keyword evidence="2 10" id="KW-0645">Protease</keyword>
<dbReference type="Gene3D" id="2.60.120.260">
    <property type="entry name" value="Galactose-binding domain-like"/>
    <property type="match status" value="1"/>
</dbReference>
<dbReference type="InterPro" id="IPR001202">
    <property type="entry name" value="WW_dom"/>
</dbReference>
<feature type="domain" description="P/Homo B" evidence="13">
    <location>
        <begin position="510"/>
        <end position="651"/>
    </location>
</feature>
<dbReference type="InterPro" id="IPR008979">
    <property type="entry name" value="Galactose-bd-like_sf"/>
</dbReference>
<dbReference type="InterPro" id="IPR000209">
    <property type="entry name" value="Peptidase_S8/S53_dom"/>
</dbReference>